<evidence type="ECO:0000313" key="3">
    <source>
        <dbReference type="EMBL" id="MDV5823570.1"/>
    </source>
</evidence>
<dbReference type="EMBL" id="JAPTHD010000002">
    <property type="protein sequence ID" value="MDV5823570.1"/>
    <property type="molecule type" value="Genomic_DNA"/>
</dbReference>
<dbReference type="Gene3D" id="3.40.50.720">
    <property type="entry name" value="NAD(P)-binding Rossmann-like Domain"/>
    <property type="match status" value="1"/>
</dbReference>
<dbReference type="SUPFAM" id="SSF51735">
    <property type="entry name" value="NAD(P)-binding Rossmann-fold domains"/>
    <property type="match status" value="1"/>
</dbReference>
<keyword evidence="2" id="KW-0560">Oxidoreductase</keyword>
<dbReference type="PANTHER" id="PTHR44196">
    <property type="entry name" value="DEHYDROGENASE/REDUCTASE SDR FAMILY MEMBER 7B"/>
    <property type="match status" value="1"/>
</dbReference>
<comment type="caution">
    <text evidence="3">The sequence shown here is derived from an EMBL/GenBank/DDBJ whole genome shotgun (WGS) entry which is preliminary data.</text>
</comment>
<proteinExistence type="inferred from homology"/>
<protein>
    <submittedName>
        <fullName evidence="3">SDR family oxidoreductase</fullName>
    </submittedName>
</protein>
<dbReference type="Pfam" id="PF00106">
    <property type="entry name" value="adh_short"/>
    <property type="match status" value="1"/>
</dbReference>
<comment type="similarity">
    <text evidence="1">Belongs to the short-chain dehydrogenases/reductases (SDR) family.</text>
</comment>
<gene>
    <name evidence="3" type="ORF">O0R41_08185</name>
</gene>
<dbReference type="PANTHER" id="PTHR44196:SF1">
    <property type="entry name" value="DEHYDROGENASE_REDUCTASE SDR FAMILY MEMBER 7B"/>
    <property type="match status" value="1"/>
</dbReference>
<dbReference type="PRINTS" id="PR00081">
    <property type="entry name" value="GDHRDH"/>
</dbReference>
<name>A0ABU3ZVR9_9SPHN</name>
<organism evidence="3 4">
    <name type="scientific">Sphingobium naphthae</name>
    <dbReference type="NCBI Taxonomy" id="1886786"/>
    <lineage>
        <taxon>Bacteria</taxon>
        <taxon>Pseudomonadati</taxon>
        <taxon>Pseudomonadota</taxon>
        <taxon>Alphaproteobacteria</taxon>
        <taxon>Sphingomonadales</taxon>
        <taxon>Sphingomonadaceae</taxon>
        <taxon>Sphingobium</taxon>
    </lineage>
</organism>
<keyword evidence="4" id="KW-1185">Reference proteome</keyword>
<sequence length="245" mass="25863">MQPTGNTILITGGGSGIGAALAHEFHEAGNQVIIAGRRRDALDAVVADHPGMAAVTLDMADAAAIPAFAQQLLADFPALNAVLLNAGIMVAEDRIDLDVAEATIATNLLGPIRLTHALLPHLEAQPAATILTVSSGLAFVPLVATPTYCATKAAIHSWSLSLRAQLQDGNVEMVEIIPPAVQTDLMPGHAEDPRALPLSDYIAETMALLRRQPTPPEIHVERVKFLSEAAQRGEFSQVFAALNQR</sequence>
<evidence type="ECO:0000313" key="4">
    <source>
        <dbReference type="Proteomes" id="UP001185984"/>
    </source>
</evidence>
<reference evidence="4" key="1">
    <citation type="journal article" date="2022" name="J Environ Chem Eng">
        <title>Biodegradation of petroleum oil using a constructed nonpathogenic and heavy metal-tolerant bacterial consortium isolated from marine sponges.</title>
        <authorList>
            <person name="Dechsakulwatana C."/>
            <person name="Rungsihiranrut A."/>
            <person name="Muangchinda C."/>
            <person name="Ningthoujam R."/>
            <person name="Klankeo P."/>
            <person name="Pinyakong O."/>
        </authorList>
    </citation>
    <scope>NUCLEOTIDE SEQUENCE [LARGE SCALE GENOMIC DNA]</scope>
    <source>
        <strain evidence="4">MO2-4</strain>
    </source>
</reference>
<dbReference type="InterPro" id="IPR036291">
    <property type="entry name" value="NAD(P)-bd_dom_sf"/>
</dbReference>
<evidence type="ECO:0000256" key="1">
    <source>
        <dbReference type="ARBA" id="ARBA00006484"/>
    </source>
</evidence>
<accession>A0ABU3ZVR9</accession>
<dbReference type="InterPro" id="IPR002347">
    <property type="entry name" value="SDR_fam"/>
</dbReference>
<evidence type="ECO:0000256" key="2">
    <source>
        <dbReference type="ARBA" id="ARBA00023002"/>
    </source>
</evidence>
<dbReference type="InterPro" id="IPR020904">
    <property type="entry name" value="Sc_DH/Rdtase_CS"/>
</dbReference>
<dbReference type="Proteomes" id="UP001185984">
    <property type="component" value="Unassembled WGS sequence"/>
</dbReference>
<dbReference type="PROSITE" id="PS00061">
    <property type="entry name" value="ADH_SHORT"/>
    <property type="match status" value="1"/>
</dbReference>
<dbReference type="RefSeq" id="WP_317516509.1">
    <property type="nucleotide sequence ID" value="NZ_JAPTHD010000002.1"/>
</dbReference>